<keyword evidence="1" id="KW-0472">Membrane</keyword>
<protein>
    <submittedName>
        <fullName evidence="2">Uncharacterized protein</fullName>
    </submittedName>
</protein>
<accession>A0A3M6VG01</accession>
<sequence>MTLTIVEEKDKTIRKKKNVVWITGVSTHTHGCTFKAVALYVSLFLSLYLATFSSTRPGSRCINLARCLVHMALVIGIFAPATMLLKALGVANAGGIWTGGITTRRSLEKLNRERT</sequence>
<keyword evidence="1" id="KW-1133">Transmembrane helix</keyword>
<feature type="transmembrane region" description="Helical" evidence="1">
    <location>
        <begin position="67"/>
        <end position="85"/>
    </location>
</feature>
<proteinExistence type="predicted"/>
<comment type="caution">
    <text evidence="2">The sequence shown here is derived from an EMBL/GenBank/DDBJ whole genome shotgun (WGS) entry which is preliminary data.</text>
</comment>
<evidence type="ECO:0000313" key="3">
    <source>
        <dbReference type="Proteomes" id="UP000282087"/>
    </source>
</evidence>
<dbReference type="Proteomes" id="UP000282087">
    <property type="component" value="Unassembled WGS sequence"/>
</dbReference>
<evidence type="ECO:0000256" key="1">
    <source>
        <dbReference type="SAM" id="Phobius"/>
    </source>
</evidence>
<gene>
    <name evidence="2" type="ORF">DD238_006358</name>
</gene>
<keyword evidence="3" id="KW-1185">Reference proteome</keyword>
<name>A0A3M6VG01_9STRA</name>
<evidence type="ECO:0000313" key="2">
    <source>
        <dbReference type="EMBL" id="RMX65297.1"/>
    </source>
</evidence>
<dbReference type="EMBL" id="QLLG01000256">
    <property type="protein sequence ID" value="RMX65297.1"/>
    <property type="molecule type" value="Genomic_DNA"/>
</dbReference>
<reference evidence="2 3" key="1">
    <citation type="submission" date="2018-06" db="EMBL/GenBank/DDBJ databases">
        <title>Comparative genomics of downy mildews reveals potential adaptations to biotrophy.</title>
        <authorList>
            <person name="Fletcher K."/>
            <person name="Klosterman S.J."/>
            <person name="Derevnina L."/>
            <person name="Martin F."/>
            <person name="Koike S."/>
            <person name="Reyes Chin-Wo S."/>
            <person name="Mou B."/>
            <person name="Michelmore R."/>
        </authorList>
    </citation>
    <scope>NUCLEOTIDE SEQUENCE [LARGE SCALE GENOMIC DNA]</scope>
    <source>
        <strain evidence="2 3">R14</strain>
    </source>
</reference>
<keyword evidence="1" id="KW-0812">Transmembrane</keyword>
<feature type="transmembrane region" description="Helical" evidence="1">
    <location>
        <begin position="37"/>
        <end position="55"/>
    </location>
</feature>
<organism evidence="2 3">
    <name type="scientific">Peronospora effusa</name>
    <dbReference type="NCBI Taxonomy" id="542832"/>
    <lineage>
        <taxon>Eukaryota</taxon>
        <taxon>Sar</taxon>
        <taxon>Stramenopiles</taxon>
        <taxon>Oomycota</taxon>
        <taxon>Peronosporomycetes</taxon>
        <taxon>Peronosporales</taxon>
        <taxon>Peronosporaceae</taxon>
        <taxon>Peronospora</taxon>
    </lineage>
</organism>
<dbReference type="AlphaFoldDB" id="A0A3M6VG01"/>